<dbReference type="Gene3D" id="3.40.50.300">
    <property type="entry name" value="P-loop containing nucleotide triphosphate hydrolases"/>
    <property type="match status" value="2"/>
</dbReference>
<feature type="domain" description="TraD/TraG TraM recognition site" evidence="2">
    <location>
        <begin position="440"/>
        <end position="537"/>
    </location>
</feature>
<evidence type="ECO:0000313" key="4">
    <source>
        <dbReference type="Proteomes" id="UP000503440"/>
    </source>
</evidence>
<organism evidence="3 4">
    <name type="scientific">Acinetobacter indicus</name>
    <dbReference type="NCBI Taxonomy" id="756892"/>
    <lineage>
        <taxon>Bacteria</taxon>
        <taxon>Pseudomonadati</taxon>
        <taxon>Pseudomonadota</taxon>
        <taxon>Gammaproteobacteria</taxon>
        <taxon>Moraxellales</taxon>
        <taxon>Moraxellaceae</taxon>
        <taxon>Acinetobacter</taxon>
    </lineage>
</organism>
<sequence>MSFVSKGSSERFNPGSIRRDTRSIGQIIDEELFTLDGSMWLLFLGVAIMFIGFFLPFGGEIGLAICFLLIKRYGFPKKRWTNFPWRVPIHAKLPDGSRNEAILPFKMVDKPEKFYGEGVTYLGFDHQKKLPAYSSNSDDRTHMVVLGTTGSGKTEFLLGLVVNQLVQNAGFIYCDAKGDPSLQRHIYRLVRRFGRDDDLLTINFITSGRDLIKAQRDKITNTFNMMSNTSSGMLVELLNNLLDDGGGGGDMWKGRAMAFIAALTPPLTYLRDLGYIQLSPKTYLEYMELAALEELVFNHEGKYGKMFDKVCQSLTAYIRTLPGYNTDPKKRKKQEAKTLEQHGFISMQLTRAINDLTFSYGHIFGVEQGDIDIFDVVLNRRCLTVPLPALERTPETLKMLGKLIVGAIKQMMAGSLGNRIEGLKRVILDSRPTNSPNSCKLILDEWGYIVVKGASVMPAQARSLNFSIVFAAQDFSDIKRGSQEEAEATWANSTVKVIGRLTTGEDGDSYKKIAGFAGQELQSEAVSTERQVGDFFDKHVVSNNIQYHKVSRLPNEDLAGQENGEFTLLLSKKSDGGKISSVSISRIYGFYTAGPEPKSLRLNDLAPILTVEKEDIFNPYDQISEFVRQINIDYTLRSDNTNLTTEAVNSDLTEIFLAAENNLSLFQSSPSQAIMEAVASYQMPEMQLKITLSSSAQLSEDMSVNFGGSDHGSAMVSEHREKLVEIIHVGKNKLLDQQEKEREMRQLHDILKHGSEPSSLVQTGHYDTLQEYTDIHGKEINLATFDKPITIFNVDAFYDDIAAQLKSVNLTPEHISKYRLIQGDFENAHGDTLDKIETRILAAAQDFARAETLEQQNLAATIGENADHVVSTLKAATLVKEVHKTQMFAHDDKIELDSVIQNLSDALNHLNQYDWQALKSQVVIQKK</sequence>
<dbReference type="Pfam" id="PF12696">
    <property type="entry name" value="TraG-D_C"/>
    <property type="match status" value="1"/>
</dbReference>
<keyword evidence="1" id="KW-0472">Membrane</keyword>
<dbReference type="RefSeq" id="WP_163146701.1">
    <property type="nucleotide sequence ID" value="NZ_CP044459.1"/>
</dbReference>
<evidence type="ECO:0000256" key="1">
    <source>
        <dbReference type="SAM" id="Phobius"/>
    </source>
</evidence>
<protein>
    <submittedName>
        <fullName evidence="3">TraM recognition domain-containing protein</fullName>
    </submittedName>
</protein>
<dbReference type="EMBL" id="CP044459">
    <property type="protein sequence ID" value="QIC72142.1"/>
    <property type="molecule type" value="Genomic_DNA"/>
</dbReference>
<accession>A0A6C0Y8G1</accession>
<feature type="transmembrane region" description="Helical" evidence="1">
    <location>
        <begin position="40"/>
        <end position="70"/>
    </location>
</feature>
<evidence type="ECO:0000259" key="2">
    <source>
        <dbReference type="Pfam" id="PF12696"/>
    </source>
</evidence>
<dbReference type="AlphaFoldDB" id="A0A6C0Y8G1"/>
<gene>
    <name evidence="3" type="ORF">FSC09_17435</name>
</gene>
<dbReference type="PANTHER" id="PTHR30121:SF6">
    <property type="entry name" value="SLR6007 PROTEIN"/>
    <property type="match status" value="1"/>
</dbReference>
<dbReference type="SUPFAM" id="SSF52540">
    <property type="entry name" value="P-loop containing nucleoside triphosphate hydrolases"/>
    <property type="match status" value="1"/>
</dbReference>
<keyword evidence="1" id="KW-0812">Transmembrane</keyword>
<dbReference type="InterPro" id="IPR051162">
    <property type="entry name" value="T4SS_component"/>
</dbReference>
<dbReference type="Proteomes" id="UP000503440">
    <property type="component" value="Plasmid pB18-4"/>
</dbReference>
<proteinExistence type="predicted"/>
<evidence type="ECO:0000313" key="3">
    <source>
        <dbReference type="EMBL" id="QIC72142.1"/>
    </source>
</evidence>
<name>A0A6C0Y8G1_9GAMM</name>
<geneLocation type="plasmid" evidence="4">
    <name>pb18-4</name>
</geneLocation>
<reference evidence="3 4" key="1">
    <citation type="submission" date="2019-09" db="EMBL/GenBank/DDBJ databases">
        <title>Non-baumannii Acinetobacter spp. carrying blaNDM-1 isolated in China.</title>
        <authorList>
            <person name="Cui C."/>
            <person name="Chen C."/>
            <person name="Sun J."/>
            <person name="Liu Y."/>
        </authorList>
    </citation>
    <scope>NUCLEOTIDE SEQUENCE [LARGE SCALE GENOMIC DNA]</scope>
    <source>
        <strain evidence="3 4">B18</strain>
        <plasmid evidence="4">pb18-4</plasmid>
    </source>
</reference>
<dbReference type="PANTHER" id="PTHR30121">
    <property type="entry name" value="UNCHARACTERIZED PROTEIN YJGR-RELATED"/>
    <property type="match status" value="1"/>
</dbReference>
<dbReference type="InterPro" id="IPR027417">
    <property type="entry name" value="P-loop_NTPase"/>
</dbReference>
<keyword evidence="1" id="KW-1133">Transmembrane helix</keyword>
<dbReference type="InterPro" id="IPR032689">
    <property type="entry name" value="TraG-D_C"/>
</dbReference>
<keyword evidence="3" id="KW-0614">Plasmid</keyword>